<dbReference type="Proteomes" id="UP001066276">
    <property type="component" value="Chromosome 9"/>
</dbReference>
<evidence type="ECO:0000313" key="2">
    <source>
        <dbReference type="EMBL" id="KAJ1107807.1"/>
    </source>
</evidence>
<reference evidence="2" key="1">
    <citation type="journal article" date="2022" name="bioRxiv">
        <title>Sequencing and chromosome-scale assembly of the giantPleurodeles waltlgenome.</title>
        <authorList>
            <person name="Brown T."/>
            <person name="Elewa A."/>
            <person name="Iarovenko S."/>
            <person name="Subramanian E."/>
            <person name="Araus A.J."/>
            <person name="Petzold A."/>
            <person name="Susuki M."/>
            <person name="Suzuki K.-i.T."/>
            <person name="Hayashi T."/>
            <person name="Toyoda A."/>
            <person name="Oliveira C."/>
            <person name="Osipova E."/>
            <person name="Leigh N.D."/>
            <person name="Simon A."/>
            <person name="Yun M.H."/>
        </authorList>
    </citation>
    <scope>NUCLEOTIDE SEQUENCE</scope>
    <source>
        <strain evidence="2">20211129_DDA</strain>
        <tissue evidence="2">Liver</tissue>
    </source>
</reference>
<comment type="caution">
    <text evidence="2">The sequence shown here is derived from an EMBL/GenBank/DDBJ whole genome shotgun (WGS) entry which is preliminary data.</text>
</comment>
<evidence type="ECO:0000256" key="1">
    <source>
        <dbReference type="SAM" id="MobiDB-lite"/>
    </source>
</evidence>
<proteinExistence type="predicted"/>
<feature type="region of interest" description="Disordered" evidence="1">
    <location>
        <begin position="34"/>
        <end position="114"/>
    </location>
</feature>
<dbReference type="EMBL" id="JANPWB010000013">
    <property type="protein sequence ID" value="KAJ1107807.1"/>
    <property type="molecule type" value="Genomic_DNA"/>
</dbReference>
<name>A0AAV7MZS4_PLEWA</name>
<gene>
    <name evidence="2" type="ORF">NDU88_005196</name>
</gene>
<dbReference type="AlphaFoldDB" id="A0AAV7MZS4"/>
<sequence length="148" mass="16065">MWAATWELAPNGASGVVAVRRVQLHPSRFSLSAEQTVKSRMGPPYRQPFPGGSNCQEKAGGRGTRNPLGSAASSAAMADYYRRGHCGGKPPAPAVRPQRFRRGHNDPGSTASLLPVLPSFQPWRSCTARVEINPLCIQFSMLHTCIHE</sequence>
<evidence type="ECO:0000313" key="3">
    <source>
        <dbReference type="Proteomes" id="UP001066276"/>
    </source>
</evidence>
<keyword evidence="3" id="KW-1185">Reference proteome</keyword>
<organism evidence="2 3">
    <name type="scientific">Pleurodeles waltl</name>
    <name type="common">Iberian ribbed newt</name>
    <dbReference type="NCBI Taxonomy" id="8319"/>
    <lineage>
        <taxon>Eukaryota</taxon>
        <taxon>Metazoa</taxon>
        <taxon>Chordata</taxon>
        <taxon>Craniata</taxon>
        <taxon>Vertebrata</taxon>
        <taxon>Euteleostomi</taxon>
        <taxon>Amphibia</taxon>
        <taxon>Batrachia</taxon>
        <taxon>Caudata</taxon>
        <taxon>Salamandroidea</taxon>
        <taxon>Salamandridae</taxon>
        <taxon>Pleurodelinae</taxon>
        <taxon>Pleurodeles</taxon>
    </lineage>
</organism>
<accession>A0AAV7MZS4</accession>
<protein>
    <submittedName>
        <fullName evidence="2">Uncharacterized protein</fullName>
    </submittedName>
</protein>